<feature type="chain" id="PRO_5025653359" evidence="1">
    <location>
        <begin position="19"/>
        <end position="78"/>
    </location>
</feature>
<reference evidence="2" key="1">
    <citation type="submission" date="2019-12" db="EMBL/GenBank/DDBJ databases">
        <title>An insight into the sialome of adult female Ixodes ricinus ticks feeding for 6 days.</title>
        <authorList>
            <person name="Perner J."/>
            <person name="Ribeiro J.M.C."/>
        </authorList>
    </citation>
    <scope>NUCLEOTIDE SEQUENCE</scope>
    <source>
        <strain evidence="2">Semi-engorged</strain>
        <tissue evidence="2">Salivary glands</tissue>
    </source>
</reference>
<evidence type="ECO:0000256" key="1">
    <source>
        <dbReference type="SAM" id="SignalP"/>
    </source>
</evidence>
<organism evidence="2">
    <name type="scientific">Ixodes ricinus</name>
    <name type="common">Common tick</name>
    <name type="synonym">Acarus ricinus</name>
    <dbReference type="NCBI Taxonomy" id="34613"/>
    <lineage>
        <taxon>Eukaryota</taxon>
        <taxon>Metazoa</taxon>
        <taxon>Ecdysozoa</taxon>
        <taxon>Arthropoda</taxon>
        <taxon>Chelicerata</taxon>
        <taxon>Arachnida</taxon>
        <taxon>Acari</taxon>
        <taxon>Parasitiformes</taxon>
        <taxon>Ixodida</taxon>
        <taxon>Ixodoidea</taxon>
        <taxon>Ixodidae</taxon>
        <taxon>Ixodinae</taxon>
        <taxon>Ixodes</taxon>
    </lineage>
</organism>
<dbReference type="AlphaFoldDB" id="A0A6B0U101"/>
<accession>A0A6B0U101</accession>
<proteinExistence type="predicted"/>
<sequence>MPRFMLSLPFLCVEFLKAFRLTSWCACRRDKALTFSWSRNCLIAPLISSLQLIRVERSVAFLLASCCPRRRKMAFVII</sequence>
<protein>
    <submittedName>
        <fullName evidence="2">Putative secreted protein</fullName>
    </submittedName>
</protein>
<evidence type="ECO:0000313" key="2">
    <source>
        <dbReference type="EMBL" id="MXU83981.1"/>
    </source>
</evidence>
<feature type="signal peptide" evidence="1">
    <location>
        <begin position="1"/>
        <end position="18"/>
    </location>
</feature>
<dbReference type="EMBL" id="GIFC01001898">
    <property type="protein sequence ID" value="MXU83981.1"/>
    <property type="molecule type" value="Transcribed_RNA"/>
</dbReference>
<name>A0A6B0U101_IXORI</name>
<keyword evidence="1" id="KW-0732">Signal</keyword>